<dbReference type="EMBL" id="JAMKPW020000034">
    <property type="protein sequence ID" value="KAK8201582.1"/>
    <property type="molecule type" value="Genomic_DNA"/>
</dbReference>
<dbReference type="Proteomes" id="UP001320706">
    <property type="component" value="Unassembled WGS sequence"/>
</dbReference>
<accession>A0ACC3S8E4</accession>
<name>A0ACC3S8E4_9PEZI</name>
<protein>
    <submittedName>
        <fullName evidence="1">Uncharacterized protein</fullName>
    </submittedName>
</protein>
<evidence type="ECO:0000313" key="2">
    <source>
        <dbReference type="Proteomes" id="UP001320706"/>
    </source>
</evidence>
<reference evidence="1" key="1">
    <citation type="submission" date="2024-02" db="EMBL/GenBank/DDBJ databases">
        <title>Metagenome Assembled Genome of Zalaria obscura JY119.</title>
        <authorList>
            <person name="Vighnesh L."/>
            <person name="Jagadeeshwari U."/>
            <person name="Venkata Ramana C."/>
            <person name="Sasikala C."/>
        </authorList>
    </citation>
    <scope>NUCLEOTIDE SEQUENCE</scope>
    <source>
        <strain evidence="1">JY119</strain>
    </source>
</reference>
<gene>
    <name evidence="1" type="ORF">M8818_005836</name>
</gene>
<keyword evidence="2" id="KW-1185">Reference proteome</keyword>
<evidence type="ECO:0000313" key="1">
    <source>
        <dbReference type="EMBL" id="KAK8201582.1"/>
    </source>
</evidence>
<organism evidence="1 2">
    <name type="scientific">Zalaria obscura</name>
    <dbReference type="NCBI Taxonomy" id="2024903"/>
    <lineage>
        <taxon>Eukaryota</taxon>
        <taxon>Fungi</taxon>
        <taxon>Dikarya</taxon>
        <taxon>Ascomycota</taxon>
        <taxon>Pezizomycotina</taxon>
        <taxon>Dothideomycetes</taxon>
        <taxon>Dothideomycetidae</taxon>
        <taxon>Dothideales</taxon>
        <taxon>Zalariaceae</taxon>
        <taxon>Zalaria</taxon>
    </lineage>
</organism>
<comment type="caution">
    <text evidence="1">The sequence shown here is derived from an EMBL/GenBank/DDBJ whole genome shotgun (WGS) entry which is preliminary data.</text>
</comment>
<proteinExistence type="predicted"/>
<sequence length="505" mass="56709">MTGWADCLGLAMCADVRKGRRGDERGNMQPSNAEVHETTTPCKPDVVVTIERSRFESDTCTRTMGFSNRRIAVIGGGLGGMAFMNSALHAGLHNIQLYEAAPEFTEVGAGVNITRNANRIIDALGLKDAMLWKSSQDPKIYMEYRHYRTGEHLDQVDEFGEPWSRKIHRAHLLDVLRANVPAELLKTGKRLASIEWDDISHSYQLIFQDGTTPTADIIIGCDGIKSIVRKHLGFSDHPVYSGQMVYRGYVAYHDLTPETADMLRKTTNFCGPRRHVLTLPIGNDESGTARVGVIGFMTEPLEGWTSESWLARAPVDDLYEHVRDWSSQCQEIIQGLRKGSDDDKILKQTLYVREPTPRWFEAAPVGNASGIVLVGDSVHSTLPHQGQGTCMAIESGFALATILKNWEGEDLSAALQFYQDFRKPRTDRITQTSYEAGKMASADIPEKEWTRTFQPEVMRSRMRWIMEYDLIGDLWAKGSQYFGEEYEGKRNEQVDSKGVFVDTVA</sequence>